<dbReference type="InterPro" id="IPR011611">
    <property type="entry name" value="PfkB_dom"/>
</dbReference>
<evidence type="ECO:0000313" key="7">
    <source>
        <dbReference type="Proteomes" id="UP001301132"/>
    </source>
</evidence>
<proteinExistence type="inferred from homology"/>
<dbReference type="EMBL" id="JAPWHU010000085">
    <property type="protein sequence ID" value="MCZ4634544.1"/>
    <property type="molecule type" value="Genomic_DNA"/>
</dbReference>
<dbReference type="SUPFAM" id="SSF53613">
    <property type="entry name" value="Ribokinase-like"/>
    <property type="match status" value="1"/>
</dbReference>
<comment type="caution">
    <text evidence="6">The sequence shown here is derived from an EMBL/GenBank/DDBJ whole genome shotgun (WGS) entry which is preliminary data.</text>
</comment>
<keyword evidence="3 6" id="KW-0418">Kinase</keyword>
<evidence type="ECO:0000256" key="2">
    <source>
        <dbReference type="ARBA" id="ARBA00022679"/>
    </source>
</evidence>
<evidence type="ECO:0000256" key="1">
    <source>
        <dbReference type="ARBA" id="ARBA00010688"/>
    </source>
</evidence>
<dbReference type="PANTHER" id="PTHR43320:SF2">
    <property type="entry name" value="2-DEHYDRO-3-DEOXYGLUCONOKINASE_2-DEHYDRO-3-DEOXYGALACTONOKINASE"/>
    <property type="match status" value="1"/>
</dbReference>
<name>A0ABT4NZJ0_9ACTN</name>
<organism evidence="6 7">
    <name type="scientific">Streptomyces rubrogriseus</name>
    <dbReference type="NCBI Taxonomy" id="194673"/>
    <lineage>
        <taxon>Bacteria</taxon>
        <taxon>Bacillati</taxon>
        <taxon>Actinomycetota</taxon>
        <taxon>Actinomycetes</taxon>
        <taxon>Kitasatosporales</taxon>
        <taxon>Streptomycetaceae</taxon>
        <taxon>Streptomyces</taxon>
        <taxon>Streptomyces violaceoruber group</taxon>
    </lineage>
</organism>
<accession>A0ABT4NZJ0</accession>
<evidence type="ECO:0000256" key="3">
    <source>
        <dbReference type="ARBA" id="ARBA00022777"/>
    </source>
</evidence>
<dbReference type="InterPro" id="IPR052700">
    <property type="entry name" value="Carb_kinase_PfkB-like"/>
</dbReference>
<dbReference type="Pfam" id="PF00294">
    <property type="entry name" value="PfkB"/>
    <property type="match status" value="1"/>
</dbReference>
<dbReference type="GO" id="GO:0016301">
    <property type="term" value="F:kinase activity"/>
    <property type="evidence" value="ECO:0007669"/>
    <property type="project" value="UniProtKB-KW"/>
</dbReference>
<dbReference type="CDD" id="cd01166">
    <property type="entry name" value="KdgK"/>
    <property type="match status" value="1"/>
</dbReference>
<evidence type="ECO:0000313" key="6">
    <source>
        <dbReference type="EMBL" id="MCZ4634544.1"/>
    </source>
</evidence>
<feature type="domain" description="Carbohydrate kinase PfkB" evidence="5">
    <location>
        <begin position="38"/>
        <end position="331"/>
    </location>
</feature>
<reference evidence="6 7" key="1">
    <citation type="submission" date="2022-12" db="EMBL/GenBank/DDBJ databases">
        <authorList>
            <person name="Abashina T."/>
            <person name="Solyanikova I."/>
            <person name="Delegan Y."/>
        </authorList>
    </citation>
    <scope>NUCLEOTIDE SEQUENCE [LARGE SCALE GENOMIC DNA]</scope>
    <source>
        <strain evidence="6 7">IPS92ro</strain>
    </source>
</reference>
<dbReference type="Proteomes" id="UP001301132">
    <property type="component" value="Unassembled WGS sequence"/>
</dbReference>
<keyword evidence="2" id="KW-0808">Transferase</keyword>
<dbReference type="InterPro" id="IPR029056">
    <property type="entry name" value="Ribokinase-like"/>
</dbReference>
<gene>
    <name evidence="6" type="ORF">O3S69_10840</name>
</gene>
<comment type="similarity">
    <text evidence="1">Belongs to the carbohydrate kinase PfkB family.</text>
</comment>
<feature type="region of interest" description="Disordered" evidence="4">
    <location>
        <begin position="1"/>
        <end position="34"/>
    </location>
</feature>
<keyword evidence="7" id="KW-1185">Reference proteome</keyword>
<dbReference type="PANTHER" id="PTHR43320">
    <property type="entry name" value="SUGAR KINASE"/>
    <property type="match status" value="1"/>
</dbReference>
<evidence type="ECO:0000256" key="4">
    <source>
        <dbReference type="SAM" id="MobiDB-lite"/>
    </source>
</evidence>
<protein>
    <submittedName>
        <fullName evidence="6">Sugar kinase</fullName>
    </submittedName>
</protein>
<feature type="compositionally biased region" description="Low complexity" evidence="4">
    <location>
        <begin position="16"/>
        <end position="29"/>
    </location>
</feature>
<dbReference type="Gene3D" id="3.40.1190.20">
    <property type="match status" value="1"/>
</dbReference>
<dbReference type="RefSeq" id="WP_265695386.1">
    <property type="nucleotide sequence ID" value="NZ_JAPWHU010000085.1"/>
</dbReference>
<evidence type="ECO:0000259" key="5">
    <source>
        <dbReference type="Pfam" id="PF00294"/>
    </source>
</evidence>
<sequence length="354" mass="36518">MTGARPAPEEHDETPVRGPVEGAAGPAAGHWRPPRGPVVCVGETMAAMAPAPPDSLDDTESLRLSVAGAESNVAVYLADLGLPVSWLSALGDDALGRRVRAAVARAGVDVSGVRTDPARPTGLLLKEPGAAGTRVHYYRRGSAASALGPDVLDDERFGGAALLHLTGVTPALSPSCRALVERALRTPPARRTHAVSFDVNHRPALWPPDTAAAVLRDLADRADIAFVGLDEAQDLWGAGLTATDVRRLLSGPRVLVVKDGGRSATAFTGQGACTVPALATEVVEPVGAGDAFAAGFLAGLWRGTDLTRALRLGHITAASALKVVGDHGPLPDEDTVGAMLSLTEQDWCRAPVVS</sequence>